<evidence type="ECO:0000256" key="1">
    <source>
        <dbReference type="SAM" id="MobiDB-lite"/>
    </source>
</evidence>
<dbReference type="Proteomes" id="UP000252698">
    <property type="component" value="Chromosome"/>
</dbReference>
<dbReference type="InterPro" id="IPR024311">
    <property type="entry name" value="Lipocalin-like"/>
</dbReference>
<evidence type="ECO:0000313" key="4">
    <source>
        <dbReference type="Proteomes" id="UP000252698"/>
    </source>
</evidence>
<dbReference type="AlphaFoldDB" id="A0A2Z5JPN8"/>
<dbReference type="Pfam" id="PF13924">
    <property type="entry name" value="Lipocalin_5"/>
    <property type="match status" value="1"/>
</dbReference>
<name>A0A2Z5JPN8_STRAR</name>
<feature type="domain" description="Lipocalin-like" evidence="2">
    <location>
        <begin position="45"/>
        <end position="183"/>
    </location>
</feature>
<feature type="compositionally biased region" description="Basic and acidic residues" evidence="1">
    <location>
        <begin position="1"/>
        <end position="20"/>
    </location>
</feature>
<organism evidence="3 4">
    <name type="scientific">Streptomyces atratus</name>
    <dbReference type="NCBI Taxonomy" id="1893"/>
    <lineage>
        <taxon>Bacteria</taxon>
        <taxon>Bacillati</taxon>
        <taxon>Actinomycetota</taxon>
        <taxon>Actinomycetes</taxon>
        <taxon>Kitasatosporales</taxon>
        <taxon>Streptomycetaceae</taxon>
        <taxon>Streptomyces</taxon>
    </lineage>
</organism>
<evidence type="ECO:0000313" key="3">
    <source>
        <dbReference type="EMBL" id="AXE82214.1"/>
    </source>
</evidence>
<protein>
    <recommendedName>
        <fullName evidence="2">Lipocalin-like domain-containing protein</fullName>
    </recommendedName>
</protein>
<evidence type="ECO:0000259" key="2">
    <source>
        <dbReference type="Pfam" id="PF13924"/>
    </source>
</evidence>
<feature type="compositionally biased region" description="Basic and acidic residues" evidence="1">
    <location>
        <begin position="27"/>
        <end position="40"/>
    </location>
</feature>
<feature type="region of interest" description="Disordered" evidence="1">
    <location>
        <begin position="1"/>
        <end position="40"/>
    </location>
</feature>
<dbReference type="KEGG" id="sata:C5746_41125"/>
<reference evidence="3 4" key="1">
    <citation type="journal article" date="2018" name="Front. Microbiol.">
        <title>Genome Sequencing of Streptomyces atratus SCSIOZH16 and Activation Production of Nocardamine via Metabolic Engineering.</title>
        <authorList>
            <person name="Li Y."/>
            <person name="Zhang C."/>
            <person name="Liu C."/>
            <person name="Ju J."/>
            <person name="Ma J."/>
        </authorList>
    </citation>
    <scope>NUCLEOTIDE SEQUENCE [LARGE SCALE GENOMIC DNA]</scope>
    <source>
        <strain evidence="3 4">SCSIO_ZH16</strain>
    </source>
</reference>
<dbReference type="EMBL" id="CP027306">
    <property type="protein sequence ID" value="AXE82214.1"/>
    <property type="molecule type" value="Genomic_DNA"/>
</dbReference>
<sequence>MSRSPEVQKSRSPEALERKHVYTPSRTEPHRRPAHRPDASEHPLVGAWLLSTVAIVDVSGHTLEHPLGHRPTGLITYTADGHMSVSMLNPDLQSGAAAETEAGTGEPVDTATLFRTSPYLGYAGAYEVMGDLVVHHLHVASLRPWVGTKQERRWKVEGDRLTLLPPTEGTGEEARTPRLVWHRPTGDAT</sequence>
<accession>A0A2Z5JPN8</accession>
<gene>
    <name evidence="3" type="ORF">C5746_41125</name>
</gene>
<proteinExistence type="predicted"/>